<dbReference type="SUPFAM" id="SSF109910">
    <property type="entry name" value="YgfY-like"/>
    <property type="match status" value="1"/>
</dbReference>
<gene>
    <name evidence="7" type="ORF">J2739_003229</name>
</gene>
<evidence type="ECO:0000256" key="5">
    <source>
        <dbReference type="ARBA" id="ARBA00023186"/>
    </source>
</evidence>
<dbReference type="Pfam" id="PF03937">
    <property type="entry name" value="Sdh5"/>
    <property type="match status" value="1"/>
</dbReference>
<sequence>MPEEPEPDQGHRQNQGTDGAARHLAIRDLMPSAADLDQPISERALSKLKWRCRRGLLENDLFIARFFELHEQSLTCGQAQALETLMDLSDNDLLDLLLRRKEPEPGWAGAEVIELLQLMRTEGAHPLAS</sequence>
<reference evidence="7 8" key="1">
    <citation type="submission" date="2023-07" db="EMBL/GenBank/DDBJ databases">
        <title>Sorghum-associated microbial communities from plants grown in Nebraska, USA.</title>
        <authorList>
            <person name="Schachtman D."/>
        </authorList>
    </citation>
    <scope>NUCLEOTIDE SEQUENCE [LARGE SCALE GENOMIC DNA]</scope>
    <source>
        <strain evidence="7 8">DS1781</strain>
    </source>
</reference>
<evidence type="ECO:0000256" key="4">
    <source>
        <dbReference type="ARBA" id="ARBA00022490"/>
    </source>
</evidence>
<dbReference type="PANTHER" id="PTHR39585:SF1">
    <property type="entry name" value="FAD ASSEMBLY FACTOR SDHE"/>
    <property type="match status" value="1"/>
</dbReference>
<comment type="caution">
    <text evidence="7">The sequence shown here is derived from an EMBL/GenBank/DDBJ whole genome shotgun (WGS) entry which is preliminary data.</text>
</comment>
<evidence type="ECO:0000256" key="2">
    <source>
        <dbReference type="ARBA" id="ARBA00008571"/>
    </source>
</evidence>
<evidence type="ECO:0000256" key="3">
    <source>
        <dbReference type="ARBA" id="ARBA00019418"/>
    </source>
</evidence>
<name>A0ABU1NG73_9BURK</name>
<evidence type="ECO:0000313" key="7">
    <source>
        <dbReference type="EMBL" id="MDR6537452.1"/>
    </source>
</evidence>
<dbReference type="InterPro" id="IPR005631">
    <property type="entry name" value="SDH"/>
</dbReference>
<protein>
    <recommendedName>
        <fullName evidence="3">FAD assembly factor SdhE</fullName>
    </recommendedName>
</protein>
<evidence type="ECO:0000256" key="6">
    <source>
        <dbReference type="SAM" id="MobiDB-lite"/>
    </source>
</evidence>
<proteinExistence type="inferred from homology"/>
<keyword evidence="8" id="KW-1185">Reference proteome</keyword>
<dbReference type="PANTHER" id="PTHR39585">
    <property type="entry name" value="FAD ASSEMBLY FACTOR SDHE"/>
    <property type="match status" value="1"/>
</dbReference>
<dbReference type="InterPro" id="IPR050531">
    <property type="entry name" value="SdhE_FAD_assembly_factor"/>
</dbReference>
<dbReference type="Gene3D" id="1.10.150.250">
    <property type="entry name" value="Flavinator of succinate dehydrogenase"/>
    <property type="match status" value="1"/>
</dbReference>
<dbReference type="Proteomes" id="UP001184230">
    <property type="component" value="Unassembled WGS sequence"/>
</dbReference>
<comment type="subcellular location">
    <subcellularLocation>
        <location evidence="1">Cytoplasm</location>
    </subcellularLocation>
</comment>
<accession>A0ABU1NG73</accession>
<evidence type="ECO:0000313" key="8">
    <source>
        <dbReference type="Proteomes" id="UP001184230"/>
    </source>
</evidence>
<evidence type="ECO:0000256" key="1">
    <source>
        <dbReference type="ARBA" id="ARBA00004496"/>
    </source>
</evidence>
<dbReference type="InterPro" id="IPR036714">
    <property type="entry name" value="SDH_sf"/>
</dbReference>
<feature type="region of interest" description="Disordered" evidence="6">
    <location>
        <begin position="1"/>
        <end position="22"/>
    </location>
</feature>
<comment type="similarity">
    <text evidence="2">Belongs to the SdhE FAD assembly factor family.</text>
</comment>
<organism evidence="7 8">
    <name type="scientific">Variovorax soli</name>
    <dbReference type="NCBI Taxonomy" id="376815"/>
    <lineage>
        <taxon>Bacteria</taxon>
        <taxon>Pseudomonadati</taxon>
        <taxon>Pseudomonadota</taxon>
        <taxon>Betaproteobacteria</taxon>
        <taxon>Burkholderiales</taxon>
        <taxon>Comamonadaceae</taxon>
        <taxon>Variovorax</taxon>
    </lineage>
</organism>
<dbReference type="EMBL" id="JAVDRF010000006">
    <property type="protein sequence ID" value="MDR6537452.1"/>
    <property type="molecule type" value="Genomic_DNA"/>
</dbReference>
<keyword evidence="4" id="KW-0963">Cytoplasm</keyword>
<keyword evidence="5" id="KW-0143">Chaperone</keyword>